<evidence type="ECO:0000313" key="7">
    <source>
        <dbReference type="EMBL" id="WLF46958.1"/>
    </source>
</evidence>
<dbReference type="Proteomes" id="UP001066327">
    <property type="component" value="Unassembled WGS sequence"/>
</dbReference>
<reference evidence="7" key="3">
    <citation type="submission" date="2023-07" db="EMBL/GenBank/DDBJ databases">
        <title>Genomic analysis of Rhodococcus opacus VOC-14 with glycol ethers degradation activity.</title>
        <authorList>
            <person name="Narkevich D.A."/>
            <person name="Hlushen A.M."/>
            <person name="Akhremchuk A.E."/>
            <person name="Sikolenko M.A."/>
            <person name="Valentovich L.N."/>
        </authorList>
    </citation>
    <scope>NUCLEOTIDE SEQUENCE</scope>
    <source>
        <strain evidence="7">VOC-14</strain>
    </source>
</reference>
<dbReference type="Pfam" id="PF04095">
    <property type="entry name" value="NAPRTase"/>
    <property type="match status" value="1"/>
</dbReference>
<dbReference type="EMBL" id="CP130953">
    <property type="protein sequence ID" value="WLF46958.1"/>
    <property type="molecule type" value="Genomic_DNA"/>
</dbReference>
<keyword evidence="9" id="KW-1185">Reference proteome</keyword>
<dbReference type="InterPro" id="IPR041525">
    <property type="entry name" value="N/Namide_PRibTrfase"/>
</dbReference>
<gene>
    <name evidence="6" type="ORF">O4328_29695</name>
    <name evidence="7" type="ORF">Q5707_34675</name>
    <name evidence="5" type="ORF">R1CP_32910</name>
</gene>
<dbReference type="InterPro" id="IPR013785">
    <property type="entry name" value="Aldolase_TIM"/>
</dbReference>
<reference evidence="6" key="2">
    <citation type="submission" date="2022-12" db="EMBL/GenBank/DDBJ databases">
        <authorList>
            <person name="Krivoruchko A.V."/>
            <person name="Elkin A."/>
        </authorList>
    </citation>
    <scope>NUCLEOTIDE SEQUENCE</scope>
    <source>
        <strain evidence="6">IEGM 249</strain>
    </source>
</reference>
<dbReference type="EMBL" id="JAPWIS010000018">
    <property type="protein sequence ID" value="MCZ4587814.1"/>
    <property type="molecule type" value="Genomic_DNA"/>
</dbReference>
<dbReference type="PATRIC" id="fig|37919.13.peg.6900"/>
<evidence type="ECO:0000256" key="3">
    <source>
        <dbReference type="ARBA" id="ARBA00022679"/>
    </source>
</evidence>
<dbReference type="InterPro" id="IPR016471">
    <property type="entry name" value="Nicotinamide_PRibTrfase"/>
</dbReference>
<dbReference type="Proteomes" id="UP001231166">
    <property type="component" value="Chromosome"/>
</dbReference>
<keyword evidence="2 5" id="KW-0328">Glycosyltransferase</keyword>
<proteinExistence type="predicted"/>
<protein>
    <submittedName>
        <fullName evidence="5 6">Nicotinate phosphoribosyltransferase</fullName>
    </submittedName>
</protein>
<accession>A0A1B1KF04</accession>
<sequence length="119" mass="12759">MTTVRRPLVDGGPKAAQLPLELVYAELERRGFSAENAIPGMGGGLLQHCNRDTMNFGQKASAVCVNGEWRAIAKAPTRDAMKGSERGRLGLRLSRESISPGENILLSRVGVPWSGGVWG</sequence>
<name>A0A1B1KF04_RHOOP</name>
<evidence type="ECO:0000313" key="6">
    <source>
        <dbReference type="EMBL" id="MCZ4587814.1"/>
    </source>
</evidence>
<evidence type="ECO:0000259" key="4">
    <source>
        <dbReference type="Pfam" id="PF04095"/>
    </source>
</evidence>
<dbReference type="Gene3D" id="3.20.20.70">
    <property type="entry name" value="Aldolase class I"/>
    <property type="match status" value="1"/>
</dbReference>
<reference evidence="5 8" key="1">
    <citation type="submission" date="2014-07" db="EMBL/GenBank/DDBJ databases">
        <authorList>
            <person name="Zhang J.E."/>
            <person name="Yang H."/>
            <person name="Guo J."/>
            <person name="Deng Z."/>
            <person name="Luo H."/>
            <person name="Luo M."/>
            <person name="Zhao B."/>
        </authorList>
    </citation>
    <scope>NUCLEOTIDE SEQUENCE [LARGE SCALE GENOMIC DNA]</scope>
    <source>
        <strain evidence="5 8">1CP</strain>
    </source>
</reference>
<evidence type="ECO:0000256" key="1">
    <source>
        <dbReference type="ARBA" id="ARBA00004790"/>
    </source>
</evidence>
<evidence type="ECO:0000313" key="9">
    <source>
        <dbReference type="Proteomes" id="UP001066327"/>
    </source>
</evidence>
<evidence type="ECO:0000313" key="5">
    <source>
        <dbReference type="EMBL" id="ANS31205.1"/>
    </source>
</evidence>
<evidence type="ECO:0000313" key="8">
    <source>
        <dbReference type="Proteomes" id="UP000186108"/>
    </source>
</evidence>
<comment type="pathway">
    <text evidence="1">Cofactor biosynthesis; NAD(+) biosynthesis.</text>
</comment>
<dbReference type="Proteomes" id="UP000186108">
    <property type="component" value="Chromosome"/>
</dbReference>
<organism evidence="5 8">
    <name type="scientific">Rhodococcus opacus</name>
    <name type="common">Nocardia opaca</name>
    <dbReference type="NCBI Taxonomy" id="37919"/>
    <lineage>
        <taxon>Bacteria</taxon>
        <taxon>Bacillati</taxon>
        <taxon>Actinomycetota</taxon>
        <taxon>Actinomycetes</taxon>
        <taxon>Mycobacteriales</taxon>
        <taxon>Nocardiaceae</taxon>
        <taxon>Rhodococcus</taxon>
    </lineage>
</organism>
<dbReference type="AlphaFoldDB" id="A0A1B1KF04"/>
<keyword evidence="3 5" id="KW-0808">Transferase</keyword>
<dbReference type="GO" id="GO:0047280">
    <property type="term" value="F:nicotinamide phosphoribosyltransferase activity"/>
    <property type="evidence" value="ECO:0007669"/>
    <property type="project" value="TreeGrafter"/>
</dbReference>
<dbReference type="GO" id="GO:0009435">
    <property type="term" value="P:NAD+ biosynthetic process"/>
    <property type="evidence" value="ECO:0007669"/>
    <property type="project" value="TreeGrafter"/>
</dbReference>
<dbReference type="PANTHER" id="PTHR43816:SF1">
    <property type="entry name" value="NICOTINAMIDE PHOSPHORIBOSYLTRANSFERASE"/>
    <property type="match status" value="1"/>
</dbReference>
<dbReference type="EMBL" id="CP009111">
    <property type="protein sequence ID" value="ANS31205.1"/>
    <property type="molecule type" value="Genomic_DNA"/>
</dbReference>
<evidence type="ECO:0000256" key="2">
    <source>
        <dbReference type="ARBA" id="ARBA00022676"/>
    </source>
</evidence>
<dbReference type="PANTHER" id="PTHR43816">
    <property type="entry name" value="NICOTINAMIDE PHOSPHORIBOSYLTRANSFERASE"/>
    <property type="match status" value="1"/>
</dbReference>
<feature type="domain" description="Nicotinate/nicotinamide phosphoribosyltransferase" evidence="4">
    <location>
        <begin position="24"/>
        <end position="90"/>
    </location>
</feature>
<dbReference type="RefSeq" id="WP_065492494.1">
    <property type="nucleotide sequence ID" value="NZ_CP009111.1"/>
</dbReference>